<dbReference type="SUPFAM" id="SSF103642">
    <property type="entry name" value="Sec-C motif"/>
    <property type="match status" value="1"/>
</dbReference>
<dbReference type="Pfam" id="PF02810">
    <property type="entry name" value="SEC-C"/>
    <property type="match status" value="1"/>
</dbReference>
<evidence type="ECO:0000313" key="2">
    <source>
        <dbReference type="Proteomes" id="UP000199672"/>
    </source>
</evidence>
<name>A0A1I1N915_9FLAO</name>
<dbReference type="EMBL" id="FOMH01000003">
    <property type="protein sequence ID" value="SFC94151.1"/>
    <property type="molecule type" value="Genomic_DNA"/>
</dbReference>
<protein>
    <submittedName>
        <fullName evidence="1">SEC-C motif-containing protein</fullName>
    </submittedName>
</protein>
<evidence type="ECO:0000313" key="1">
    <source>
        <dbReference type="EMBL" id="SFC94151.1"/>
    </source>
</evidence>
<dbReference type="Gene3D" id="3.10.450.50">
    <property type="match status" value="1"/>
</dbReference>
<dbReference type="RefSeq" id="WP_091491802.1">
    <property type="nucleotide sequence ID" value="NZ_FOMH01000003.1"/>
</dbReference>
<reference evidence="2" key="1">
    <citation type="submission" date="2016-10" db="EMBL/GenBank/DDBJ databases">
        <authorList>
            <person name="Varghese N."/>
            <person name="Submissions S."/>
        </authorList>
    </citation>
    <scope>NUCLEOTIDE SEQUENCE [LARGE SCALE GENOMIC DNA]</scope>
    <source>
        <strain evidence="2">CGMCC 1.10370</strain>
    </source>
</reference>
<keyword evidence="2" id="KW-1185">Reference proteome</keyword>
<gene>
    <name evidence="1" type="ORF">SAMN05216297_103153</name>
</gene>
<dbReference type="AlphaFoldDB" id="A0A1I1N915"/>
<sequence>MKKVGRNDSCPCQSGKKYKRCCMNKFENSNFFSNYNKKELITLIALLKSLPQNHGKNIRLEEIQKEILKTENFENNPVDYKKIKEYLLENYSYHHLEDPPENLFTENIMTPLGNMVVFPGLTEGQVYILQSLINVLANENPFSDDFNKEALGQTFFMLTISNLICSSLNYKRNLSHVNVDSNDIYFPNEKYIYENLDNFIFTKDYFEYLYKKFNIDNDLIENFILNTSLEDFKSNDVNENPIIFKPIIKIDNHYLIVSPTNFVFAIVFNIYHTAIKYKCFDALIKQLSLECWKQCNFILENFGYNRIKFDFVQTSLPIYEGLFIFDTDKLAYVTYHFDDGKDFDSSFPLTPYLGEDVLDKITEHKKRTYNSFINNEDLKKFEIFDFNITLLIGRPKLIGYKILNKESNYLGARMDELVILHKSGKLNNLTLYNFAQAKSKINLINPSFLDNLSVFIGNDESFYLDDNHRVDNLFFEIGNALTFKTESIQKNDVHVGIYPFNESFIFLPVERETFPATLPIYKTIDVGKFSEKILSRAFDREIWIEPVFKENDNKQFSIEICIAIAFWFNEIGSNLSSLLKLNKIKPLLIKIEFDYIEDIQLEFGKLDNSKDPFEQITYFTNDNEITIKLNAYFYKVTYRNDNLGERLLIKRILYILSQIYDDDKRQVLELNFEEIDFFLEKYMPINQKKKILFQISDMDIRNNPNNLIKYTRGISSYHVNMQLDDVCESLGYSNLKKEIIFEGIEKEKLLKQIIDNFECLIKNTVSKFDFEDILLKLLSFYELIIFKREHAKFELMPKIECFKNHCDIEKVISKEIQKNNQISLSVRCLIEYIIDNPPNGTIPFDSNKFDECIALMSNIINWGFMYDEHIFNITDTSISILKSGRLGTSKDFRNLNFEPFYQEKFKEDILDYSNEFINKNFKLSEINTKSHEVVEKNEYELVFEEEFEVDYNDYINVIFESGFLAFENERSIMSSHKKSFISTLSKKLNIGFDKIEKIINTFSIKVNDSNQINFFDSENNQNYPWRFNRKKSLLQKPFIIRKVENEEKIYFGARALYDSFVSLHGIISSGRFNSDKTKMRSFLSKINKEKGDEFNDELFNLVKSKLNCLIIDKEVTIGPKKTDILLNEKDLGDFDILLVDNVLSKIVCIESKNTNFARTPYEMNREINNFIKKSDKGWIQKVEKREQWLIENKNSLKVLANTIDYSNFTIEYVFVTKEAIPLSFIKDINYRFLTMYDIRNNPLILFDKNIK</sequence>
<dbReference type="STRING" id="739143.SAMN05216297_103153"/>
<organism evidence="1 2">
    <name type="scientific">Flavobacterium phragmitis</name>
    <dbReference type="NCBI Taxonomy" id="739143"/>
    <lineage>
        <taxon>Bacteria</taxon>
        <taxon>Pseudomonadati</taxon>
        <taxon>Bacteroidota</taxon>
        <taxon>Flavobacteriia</taxon>
        <taxon>Flavobacteriales</taxon>
        <taxon>Flavobacteriaceae</taxon>
        <taxon>Flavobacterium</taxon>
    </lineage>
</organism>
<proteinExistence type="predicted"/>
<dbReference type="InterPro" id="IPR004027">
    <property type="entry name" value="SEC_C_motif"/>
</dbReference>
<accession>A0A1I1N915</accession>
<dbReference type="Proteomes" id="UP000199672">
    <property type="component" value="Unassembled WGS sequence"/>
</dbReference>